<dbReference type="GO" id="GO:0004176">
    <property type="term" value="F:ATP-dependent peptidase activity"/>
    <property type="evidence" value="ECO:0007669"/>
    <property type="project" value="InterPro"/>
</dbReference>
<evidence type="ECO:0000256" key="15">
    <source>
        <dbReference type="ARBA" id="ARBA00023136"/>
    </source>
</evidence>
<dbReference type="GO" id="GO:0005524">
    <property type="term" value="F:ATP binding"/>
    <property type="evidence" value="ECO:0007669"/>
    <property type="project" value="UniProtKB-UniRule"/>
</dbReference>
<evidence type="ECO:0000313" key="19">
    <source>
        <dbReference type="EMBL" id="AWT39656.1"/>
    </source>
</evidence>
<keyword evidence="9 16" id="KW-0378">Hydrolase</keyword>
<dbReference type="GO" id="GO:0016887">
    <property type="term" value="F:ATP hydrolysis activity"/>
    <property type="evidence" value="ECO:0007669"/>
    <property type="project" value="UniProtKB-UniRule"/>
</dbReference>
<dbReference type="InterPro" id="IPR005936">
    <property type="entry name" value="FtsH"/>
</dbReference>
<comment type="similarity">
    <text evidence="17">Belongs to the AAA ATPase family.</text>
</comment>
<dbReference type="RefSeq" id="YP_009496943.1">
    <property type="nucleotide sequence ID" value="NC_038003.1"/>
</dbReference>
<dbReference type="EMBL" id="MG755802">
    <property type="protein sequence ID" value="AWT39656.1"/>
    <property type="molecule type" value="Genomic_DNA"/>
</dbReference>
<gene>
    <name evidence="16 19" type="primary">ftsH</name>
</gene>
<dbReference type="GO" id="GO:0008270">
    <property type="term" value="F:zinc ion binding"/>
    <property type="evidence" value="ECO:0007669"/>
    <property type="project" value="InterPro"/>
</dbReference>
<keyword evidence="8 16" id="KW-0547">Nucleotide-binding</keyword>
<dbReference type="GO" id="GO:0004222">
    <property type="term" value="F:metalloendopeptidase activity"/>
    <property type="evidence" value="ECO:0007669"/>
    <property type="project" value="InterPro"/>
</dbReference>
<dbReference type="FunFam" id="1.10.8.60:FF:000001">
    <property type="entry name" value="ATP-dependent zinc metalloprotease FtsH"/>
    <property type="match status" value="1"/>
</dbReference>
<keyword evidence="19" id="KW-0934">Plastid</keyword>
<keyword evidence="19" id="KW-0150">Chloroplast</keyword>
<keyword evidence="7 16" id="KW-0479">Metal-binding</keyword>
<dbReference type="InterPro" id="IPR003593">
    <property type="entry name" value="AAA+_ATPase"/>
</dbReference>
<dbReference type="PANTHER" id="PTHR23076">
    <property type="entry name" value="METALLOPROTEASE M41 FTSH"/>
    <property type="match status" value="1"/>
</dbReference>
<evidence type="ECO:0000256" key="10">
    <source>
        <dbReference type="ARBA" id="ARBA00022833"/>
    </source>
</evidence>
<comment type="caution">
    <text evidence="16">Lacks conserved residue(s) required for the propagation of feature annotation.</text>
</comment>
<dbReference type="GeneID" id="36959412"/>
<comment type="similarity">
    <text evidence="16">In the central section; belongs to the AAA ATPase family.</text>
</comment>
<dbReference type="FunFam" id="3.40.50.300:FF:000001">
    <property type="entry name" value="ATP-dependent zinc metalloprotease FtsH"/>
    <property type="match status" value="1"/>
</dbReference>
<dbReference type="Pfam" id="PF17862">
    <property type="entry name" value="AAA_lid_3"/>
    <property type="match status" value="1"/>
</dbReference>
<evidence type="ECO:0000256" key="9">
    <source>
        <dbReference type="ARBA" id="ARBA00022801"/>
    </source>
</evidence>
<evidence type="ECO:0000256" key="8">
    <source>
        <dbReference type="ARBA" id="ARBA00022741"/>
    </source>
</evidence>
<keyword evidence="12 16" id="KW-1133">Transmembrane helix</keyword>
<keyword evidence="5 16" id="KW-0645">Protease</keyword>
<sequence>MWNNILRNTLIGLIIIFGLIILNITTLGIQISDIMPEKKTENNNKLNQNSVNSRMTYGRFLDYLEMGWIEQVDLYDNSRNAIVKASSPELGNRPQIIRVEIPVGTSQLIQKLKEYNIDFDSHPTENQNVWITLASNVLLPIIFIAGLFYLFQNSKNFPGNSDSSPMNIGKSTARFERRPDTGVVFNDIAGIDEAKAEFEEIVSFLKQPDKYTIVGAKIPKGILLVGPPGTGKTLLAKAIANEADVPFFNVAGSEFVEMFIGIGASRVRDLFKKASENAPCIVFIDEIDAVGRERGAGIGGGNDEREQTLNQLLTEMDGFKENKGVIVVGATNRVDILDSALLRPGRFDRQVTVNLPDRLGRVGILKVHARNKPISENVSLVQLANRTPGFSGADLANLLNEAAILATRYKKSLITKNEVNEAADRIIGGIAGSPMEDNKNKRLIAYQEVGHAITGSVLKSHDEVEKITLVPRGNAKGLTWFTPEEDQTLVSRSELFARIITILGGRAAEQVVFGKPELTTGTSGDLQRATNLARQMVTRFGMSNIGPIALEDENNGQVFLGANMTLENSDYAESLADRIDDQVCKIINYCEQKSIEIIKDNRVIIDVIVEKLLNIETMDGTEFRELLSMYTVLPYKKTPYISKFS</sequence>
<evidence type="ECO:0000256" key="3">
    <source>
        <dbReference type="ARBA" id="ARBA00010044"/>
    </source>
</evidence>
<keyword evidence="15 16" id="KW-0472">Membrane</keyword>
<dbReference type="InterPro" id="IPR000642">
    <property type="entry name" value="Peptidase_M41"/>
</dbReference>
<dbReference type="InterPro" id="IPR041569">
    <property type="entry name" value="AAA_lid_3"/>
</dbReference>
<evidence type="ECO:0000256" key="4">
    <source>
        <dbReference type="ARBA" id="ARBA00010550"/>
    </source>
</evidence>
<dbReference type="NCBIfam" id="TIGR01241">
    <property type="entry name" value="FtsH_fam"/>
    <property type="match status" value="1"/>
</dbReference>
<evidence type="ECO:0000256" key="5">
    <source>
        <dbReference type="ARBA" id="ARBA00022670"/>
    </source>
</evidence>
<dbReference type="SUPFAM" id="SSF140990">
    <property type="entry name" value="FtsH protease domain-like"/>
    <property type="match status" value="1"/>
</dbReference>
<dbReference type="Gene3D" id="3.40.50.300">
    <property type="entry name" value="P-loop containing nucleotide triphosphate hydrolases"/>
    <property type="match status" value="1"/>
</dbReference>
<dbReference type="Pfam" id="PF00004">
    <property type="entry name" value="AAA"/>
    <property type="match status" value="1"/>
</dbReference>
<dbReference type="CDD" id="cd19501">
    <property type="entry name" value="RecA-like_FtsH"/>
    <property type="match status" value="1"/>
</dbReference>
<comment type="subunit">
    <text evidence="16">Homohexamer.</text>
</comment>
<dbReference type="PANTHER" id="PTHR23076:SF139">
    <property type="entry name" value="ATP-DEPENDENT ZINC METALLOPROTEASE FTSH 2, CHLOROPLASTIC"/>
    <property type="match status" value="1"/>
</dbReference>
<dbReference type="Gene3D" id="1.10.8.60">
    <property type="match status" value="1"/>
</dbReference>
<keyword evidence="11 16" id="KW-0067">ATP-binding</keyword>
<keyword evidence="6 16" id="KW-0812">Transmembrane</keyword>
<evidence type="ECO:0000256" key="11">
    <source>
        <dbReference type="ARBA" id="ARBA00022840"/>
    </source>
</evidence>
<feature type="transmembrane region" description="Helical" evidence="16">
    <location>
        <begin position="6"/>
        <end position="29"/>
    </location>
</feature>
<dbReference type="EC" id="3.4.24.-" evidence="16"/>
<keyword evidence="13 16" id="KW-0482">Metalloprotease</keyword>
<evidence type="ECO:0000256" key="14">
    <source>
        <dbReference type="ARBA" id="ARBA00023078"/>
    </source>
</evidence>
<evidence type="ECO:0000256" key="16">
    <source>
        <dbReference type="HAMAP-Rule" id="MF_01458"/>
    </source>
</evidence>
<geneLocation type="chloroplast" evidence="19"/>
<comment type="function">
    <text evidence="16">Acts as a processive, ATP-dependent zinc metallopeptidase.</text>
</comment>
<name>A0A2U9NS03_9STRA</name>
<dbReference type="Pfam" id="PF06480">
    <property type="entry name" value="FtsH_ext"/>
    <property type="match status" value="1"/>
</dbReference>
<comment type="similarity">
    <text evidence="4">In the N-terminal section; belongs to the AAA ATPase family.</text>
</comment>
<accession>A0A2U9NS03</accession>
<dbReference type="InterPro" id="IPR003960">
    <property type="entry name" value="ATPase_AAA_CS"/>
</dbReference>
<keyword evidence="14 16" id="KW-0793">Thylakoid</keyword>
<evidence type="ECO:0000256" key="17">
    <source>
        <dbReference type="RuleBase" id="RU003651"/>
    </source>
</evidence>
<reference evidence="19" key="1">
    <citation type="journal article" date="2018" name="Adv. Bot. Res.">
        <title>Evolution of the Plastid Genomes in Diatoms.</title>
        <authorList>
            <person name="Yu M."/>
            <person name="Ashworth M.P."/>
            <person name="Hajrah N.H."/>
            <person name="Khiyami M.A."/>
            <person name="Sabir M.J."/>
            <person name="Alhebshi A.M."/>
            <person name="Al-Malki A.L."/>
            <person name="Sabir J.S.M."/>
            <person name="Theriot E.C."/>
            <person name="Jansen R.K."/>
        </authorList>
    </citation>
    <scope>NUCLEOTIDE SEQUENCE</scope>
</reference>
<evidence type="ECO:0000256" key="6">
    <source>
        <dbReference type="ARBA" id="ARBA00022692"/>
    </source>
</evidence>
<comment type="subcellular location">
    <subcellularLocation>
        <location evidence="2">Membrane</location>
    </subcellularLocation>
    <subcellularLocation>
        <location evidence="16">Plastid</location>
        <location evidence="16">Chloroplast thylakoid membrane</location>
        <topology evidence="16">Multi-pass membrane protein</topology>
        <orientation evidence="16">Stromal side</orientation>
    </subcellularLocation>
</comment>
<dbReference type="AlphaFoldDB" id="A0A2U9NS03"/>
<feature type="transmembrane region" description="Helical" evidence="16">
    <location>
        <begin position="129"/>
        <end position="151"/>
    </location>
</feature>
<evidence type="ECO:0000259" key="18">
    <source>
        <dbReference type="SMART" id="SM00382"/>
    </source>
</evidence>
<protein>
    <recommendedName>
        <fullName evidence="16">ATP-dependent zinc metalloprotease FtsH</fullName>
        <ecNumber evidence="16">3.4.24.-</ecNumber>
    </recommendedName>
</protein>
<evidence type="ECO:0000256" key="12">
    <source>
        <dbReference type="ARBA" id="ARBA00022989"/>
    </source>
</evidence>
<dbReference type="Gene3D" id="1.20.58.760">
    <property type="entry name" value="Peptidase M41"/>
    <property type="match status" value="1"/>
</dbReference>
<organism evidence="19">
    <name type="scientific">Rhizosolenia fallax</name>
    <dbReference type="NCBI Taxonomy" id="265545"/>
    <lineage>
        <taxon>Eukaryota</taxon>
        <taxon>Sar</taxon>
        <taxon>Stramenopiles</taxon>
        <taxon>Ochrophyta</taxon>
        <taxon>Bacillariophyta</taxon>
        <taxon>Coscinodiscophyceae</taxon>
        <taxon>Rhizosoleniophycidae</taxon>
        <taxon>Rhizosoleniales</taxon>
        <taxon>Rhizosoleniaceae</taxon>
        <taxon>Rhizosolenia</taxon>
    </lineage>
</organism>
<proteinExistence type="inferred from homology"/>
<comment type="cofactor">
    <cofactor evidence="1">
        <name>Zn(2+)</name>
        <dbReference type="ChEBI" id="CHEBI:29105"/>
    </cofactor>
</comment>
<dbReference type="GO" id="GO:0010304">
    <property type="term" value="P:PSII associated light-harvesting complex II catabolic process"/>
    <property type="evidence" value="ECO:0007669"/>
    <property type="project" value="UniProtKB-ARBA"/>
</dbReference>
<keyword evidence="10 16" id="KW-0862">Zinc</keyword>
<dbReference type="FunFam" id="1.20.58.760:FF:000001">
    <property type="entry name" value="ATP-dependent zinc metalloprotease FtsH"/>
    <property type="match status" value="1"/>
</dbReference>
<evidence type="ECO:0000256" key="2">
    <source>
        <dbReference type="ARBA" id="ARBA00004370"/>
    </source>
</evidence>
<dbReference type="PROSITE" id="PS00674">
    <property type="entry name" value="AAA"/>
    <property type="match status" value="1"/>
</dbReference>
<dbReference type="GO" id="GO:0009535">
    <property type="term" value="C:chloroplast thylakoid membrane"/>
    <property type="evidence" value="ECO:0007669"/>
    <property type="project" value="UniProtKB-SubCell"/>
</dbReference>
<evidence type="ECO:0000256" key="1">
    <source>
        <dbReference type="ARBA" id="ARBA00001947"/>
    </source>
</evidence>
<dbReference type="GO" id="GO:0006508">
    <property type="term" value="P:proteolysis"/>
    <property type="evidence" value="ECO:0007669"/>
    <property type="project" value="UniProtKB-KW"/>
</dbReference>
<feature type="domain" description="AAA+ ATPase" evidence="18">
    <location>
        <begin position="218"/>
        <end position="357"/>
    </location>
</feature>
<dbReference type="Pfam" id="PF01434">
    <property type="entry name" value="Peptidase_M41"/>
    <property type="match status" value="1"/>
</dbReference>
<evidence type="ECO:0000256" key="13">
    <source>
        <dbReference type="ARBA" id="ARBA00023049"/>
    </source>
</evidence>
<dbReference type="SUPFAM" id="SSF52540">
    <property type="entry name" value="P-loop containing nucleoside triphosphate hydrolases"/>
    <property type="match status" value="1"/>
</dbReference>
<comment type="similarity">
    <text evidence="3 16">In the C-terminal section; belongs to the peptidase M41 family.</text>
</comment>
<dbReference type="InterPro" id="IPR011546">
    <property type="entry name" value="Pept_M41_FtsH_extracell"/>
</dbReference>
<feature type="active site" evidence="16">
    <location>
        <position position="448"/>
    </location>
</feature>
<evidence type="ECO:0000256" key="7">
    <source>
        <dbReference type="ARBA" id="ARBA00022723"/>
    </source>
</evidence>
<dbReference type="InterPro" id="IPR003959">
    <property type="entry name" value="ATPase_AAA_core"/>
</dbReference>
<dbReference type="HAMAP" id="MF_01458">
    <property type="entry name" value="FtsH"/>
    <property type="match status" value="1"/>
</dbReference>
<feature type="binding site" evidence="16">
    <location>
        <begin position="226"/>
        <end position="233"/>
    </location>
    <ligand>
        <name>ATP</name>
        <dbReference type="ChEBI" id="CHEBI:30616"/>
    </ligand>
</feature>
<dbReference type="InterPro" id="IPR027417">
    <property type="entry name" value="P-loop_NTPase"/>
</dbReference>
<dbReference type="InterPro" id="IPR037219">
    <property type="entry name" value="Peptidase_M41-like"/>
</dbReference>
<dbReference type="SMART" id="SM00382">
    <property type="entry name" value="AAA"/>
    <property type="match status" value="1"/>
</dbReference>